<keyword evidence="2" id="KW-1185">Reference proteome</keyword>
<reference evidence="1 2" key="1">
    <citation type="journal article" date="2021" name="Hortic Res">
        <title>High-quality reference genome and annotation aids understanding of berry development for evergreen blueberry (Vaccinium darrowii).</title>
        <authorList>
            <person name="Yu J."/>
            <person name="Hulse-Kemp A.M."/>
            <person name="Babiker E."/>
            <person name="Staton M."/>
        </authorList>
    </citation>
    <scope>NUCLEOTIDE SEQUENCE [LARGE SCALE GENOMIC DNA]</scope>
    <source>
        <strain evidence="2">cv. NJ 8807/NJ 8810</strain>
        <tissue evidence="1">Young leaf</tissue>
    </source>
</reference>
<name>A0ACB7Z0T5_9ERIC</name>
<gene>
    <name evidence="1" type="ORF">Vadar_000687</name>
</gene>
<dbReference type="EMBL" id="CM037154">
    <property type="protein sequence ID" value="KAH7859406.1"/>
    <property type="molecule type" value="Genomic_DNA"/>
</dbReference>
<evidence type="ECO:0000313" key="2">
    <source>
        <dbReference type="Proteomes" id="UP000828048"/>
    </source>
</evidence>
<dbReference type="Proteomes" id="UP000828048">
    <property type="component" value="Chromosome 4"/>
</dbReference>
<comment type="caution">
    <text evidence="1">The sequence shown here is derived from an EMBL/GenBank/DDBJ whole genome shotgun (WGS) entry which is preliminary data.</text>
</comment>
<accession>A0ACB7Z0T5</accession>
<organism evidence="1 2">
    <name type="scientific">Vaccinium darrowii</name>
    <dbReference type="NCBI Taxonomy" id="229202"/>
    <lineage>
        <taxon>Eukaryota</taxon>
        <taxon>Viridiplantae</taxon>
        <taxon>Streptophyta</taxon>
        <taxon>Embryophyta</taxon>
        <taxon>Tracheophyta</taxon>
        <taxon>Spermatophyta</taxon>
        <taxon>Magnoliopsida</taxon>
        <taxon>eudicotyledons</taxon>
        <taxon>Gunneridae</taxon>
        <taxon>Pentapetalae</taxon>
        <taxon>asterids</taxon>
        <taxon>Ericales</taxon>
        <taxon>Ericaceae</taxon>
        <taxon>Vaccinioideae</taxon>
        <taxon>Vaccinieae</taxon>
        <taxon>Vaccinium</taxon>
    </lineage>
</organism>
<protein>
    <submittedName>
        <fullName evidence="1">Uncharacterized protein</fullName>
    </submittedName>
</protein>
<sequence>MSIDQIYIPLNSGGHWICIKVDMGKQMTYLFDSMPCSPSNCRRLNLASVVHHTDMYDCGLFVIKFMQGVDYPPGVHLMDDNERPRLLMDLVHDVNNRAKSFVLNQFDEWKGT</sequence>
<evidence type="ECO:0000313" key="1">
    <source>
        <dbReference type="EMBL" id="KAH7859406.1"/>
    </source>
</evidence>
<proteinExistence type="predicted"/>